<proteinExistence type="inferred from homology"/>
<feature type="compositionally biased region" description="Low complexity" evidence="11">
    <location>
        <begin position="26"/>
        <end position="36"/>
    </location>
</feature>
<feature type="site" description="Interaction with DNA" evidence="10">
    <location>
        <position position="224"/>
    </location>
</feature>
<evidence type="ECO:0000259" key="13">
    <source>
        <dbReference type="PROSITE" id="PS52039"/>
    </source>
</evidence>
<dbReference type="PANTHER" id="PTHR42785">
    <property type="entry name" value="DNA TOPOISOMERASE, TYPE IA, CORE"/>
    <property type="match status" value="1"/>
</dbReference>
<dbReference type="InterPro" id="IPR013498">
    <property type="entry name" value="Topo_IA_Znf"/>
</dbReference>
<evidence type="ECO:0000256" key="7">
    <source>
        <dbReference type="ARBA" id="ARBA00023029"/>
    </source>
</evidence>
<dbReference type="Gene3D" id="2.70.20.10">
    <property type="entry name" value="Topoisomerase I, domain 3"/>
    <property type="match status" value="1"/>
</dbReference>
<dbReference type="EC" id="5.6.2.1" evidence="10"/>
<evidence type="ECO:0000256" key="4">
    <source>
        <dbReference type="ARBA" id="ARBA00022771"/>
    </source>
</evidence>
<dbReference type="CDD" id="cd00186">
    <property type="entry name" value="TOP1Ac"/>
    <property type="match status" value="1"/>
</dbReference>
<gene>
    <name evidence="10" type="primary">topA</name>
    <name evidence="14" type="ORF">DGD08_14645</name>
</gene>
<feature type="compositionally biased region" description="Basic residues" evidence="11">
    <location>
        <begin position="1"/>
        <end position="25"/>
    </location>
</feature>
<feature type="region of interest" description="Disordered" evidence="11">
    <location>
        <begin position="1"/>
        <end position="82"/>
    </location>
</feature>
<dbReference type="InterPro" id="IPR023405">
    <property type="entry name" value="Topo_IA_core_domain"/>
</dbReference>
<feature type="active site" description="O-(5'-phospho-DNA)-tyrosine intermediate" evidence="10">
    <location>
        <position position="383"/>
    </location>
</feature>
<dbReference type="SUPFAM" id="SSF56712">
    <property type="entry name" value="Prokaryotic type I DNA topoisomerase"/>
    <property type="match status" value="1"/>
</dbReference>
<keyword evidence="7 10" id="KW-0799">Topoisomerase</keyword>
<feature type="site" description="Interaction with DNA" evidence="10">
    <location>
        <position position="239"/>
    </location>
</feature>
<feature type="site" description="Interaction with DNA" evidence="10">
    <location>
        <position position="385"/>
    </location>
</feature>
<evidence type="ECO:0000313" key="15">
    <source>
        <dbReference type="Proteomes" id="UP000264071"/>
    </source>
</evidence>
<comment type="subunit">
    <text evidence="10">Monomer.</text>
</comment>
<comment type="caution">
    <text evidence="14">The sequence shown here is derived from an EMBL/GenBank/DDBJ whole genome shotgun (WGS) entry which is preliminary data.</text>
</comment>
<evidence type="ECO:0000256" key="2">
    <source>
        <dbReference type="ARBA" id="ARBA00009446"/>
    </source>
</evidence>
<dbReference type="CDD" id="cd03363">
    <property type="entry name" value="TOPRIM_TopoIA_TopoI"/>
    <property type="match status" value="1"/>
</dbReference>
<dbReference type="Gene3D" id="3.30.65.10">
    <property type="entry name" value="Bacterial Topoisomerase I, domain 1"/>
    <property type="match status" value="3"/>
</dbReference>
<feature type="site" description="Interaction with DNA" evidence="10">
    <location>
        <position position="587"/>
    </location>
</feature>
<feature type="site" description="Interaction with DNA" evidence="10">
    <location>
        <position position="223"/>
    </location>
</feature>
<reference evidence="14 15" key="1">
    <citation type="journal article" date="2018" name="Nat. Biotechnol.">
        <title>A standardized bacterial taxonomy based on genome phylogeny substantially revises the tree of life.</title>
        <authorList>
            <person name="Parks D.H."/>
            <person name="Chuvochina M."/>
            <person name="Waite D.W."/>
            <person name="Rinke C."/>
            <person name="Skarshewski A."/>
            <person name="Chaumeil P.A."/>
            <person name="Hugenholtz P."/>
        </authorList>
    </citation>
    <scope>NUCLEOTIDE SEQUENCE [LARGE SCALE GENOMIC DNA]</scope>
    <source>
        <strain evidence="14">UBA8844</strain>
    </source>
</reference>
<keyword evidence="8 10" id="KW-0238">DNA-binding</keyword>
<sequence length="848" mass="93629">MPIKKAAKKAATKKSATKAPAKKAATKVAAKSVAKSPARKTPVSKTAVRKTAAGKTTARKAAARAEAIDLPEDDEPAPAGGTSLVIVESPAKAKTIGKYLGRGYTVKATVGHVRDLPAKKLGIDIDHGFAPEYVTIEGKEDILTDLKKVAKGAREIFIATDPDREGEAIGWHVEQYFTQPKRHAVSAPIRRVMFHEITKDAVHKSMAKPMDIDNKKVEAQQARRVLDRLVGYKASPVLWKTVKKGLSAGRVQTVALRLIVEREREIRAFTPVEYWSIAADLQKGQQPFTAKLHQLDGKKPEIGNGTEAERIIADLAGRKEFVVTEVKRRERRKNPAAPFTTSTLQQEAAKKLGFGSKRTMRLAQDLYEGIDVGIDGATGLITYMRTDSTRVSEDAANSARESLRAQFGDDFLAPAPQLYPSGKANAQDAHEGVRPTDPSRRPEQVQKFLTADQFKLYQLIWQRFMASQMAPAVFDTTTVDFNIPIKVADAERNYLFRATGSVVKFQGFLALYREAREEGDAKALEDEQALPVLEVDERVPVKAITPTQHFTEPPPRFSEASLVKELERAGIGRPSTYASIISVLVERRYVSLEQRRFFPTSLGETVEKVMVKKFPDVFNVGFTAQMEEELDKIAEGEIDWVRALGDFWTPFQRTLNDNDLDALIGEAYDLSALETERCPDCGGKLVAKGGFFGPFVACENHPKACKYTRPIKGEKKPAELTNYMCQECGAPMVIRHGRSGDFLGCSKFPKCRGTRSMPTGVKCPKDGGEIAERRSKKRGKAFYGCENYPNCDFVVWDKPVAETCPECGYVGAEAKSNKTRGSFRKCLKCSNEWDVAAPDEAAEVAEVA</sequence>
<dbReference type="InterPro" id="IPR028612">
    <property type="entry name" value="Topoisom_1_IA"/>
</dbReference>
<comment type="function">
    <text evidence="10">Releases the supercoiling and torsional tension of DNA, which is introduced during the DNA replication and transcription, by transiently cleaving and rejoining one strand of the DNA duplex. Introduces a single-strand break via transesterification at a target site in duplex DNA. The scissile phosphodiester is attacked by the catalytic tyrosine of the enzyme, resulting in the formation of a DNA-(5'-phosphotyrosyl)-enzyme intermediate and the expulsion of a 3'-OH DNA strand. The free DNA strand then undergoes passage around the unbroken strand, thus removing DNA supercoils. Finally, in the religation step, the DNA 3'-OH attacks the covalent intermediate to expel the active-site tyrosine and restore the DNA phosphodiester backbone.</text>
</comment>
<keyword evidence="3" id="KW-0479">Metal-binding</keyword>
<dbReference type="InterPro" id="IPR006171">
    <property type="entry name" value="TOPRIM_dom"/>
</dbReference>
<feature type="region of interest" description="Interaction with DNA" evidence="10">
    <location>
        <begin position="247"/>
        <end position="252"/>
    </location>
</feature>
<evidence type="ECO:0000259" key="12">
    <source>
        <dbReference type="PROSITE" id="PS50880"/>
    </source>
</evidence>
<keyword evidence="9 10" id="KW-0413">Isomerase</keyword>
<dbReference type="AlphaFoldDB" id="A0A3D4VBE5"/>
<dbReference type="InterPro" id="IPR003602">
    <property type="entry name" value="Topo_IA_DNA-bd_dom"/>
</dbReference>
<dbReference type="InterPro" id="IPR013826">
    <property type="entry name" value="Topo_IA_cen_sub3"/>
</dbReference>
<feature type="domain" description="Toprim" evidence="12">
    <location>
        <begin position="82"/>
        <end position="197"/>
    </location>
</feature>
<dbReference type="Gene3D" id="3.40.50.140">
    <property type="match status" value="1"/>
</dbReference>
<dbReference type="Gene3D" id="1.10.290.10">
    <property type="entry name" value="Topoisomerase I, domain 4"/>
    <property type="match status" value="1"/>
</dbReference>
<feature type="site" description="Interaction with DNA" evidence="10">
    <location>
        <position position="227"/>
    </location>
</feature>
<dbReference type="PRINTS" id="PR00417">
    <property type="entry name" value="PRTPISMRASEI"/>
</dbReference>
<dbReference type="SMART" id="SM00437">
    <property type="entry name" value="TOP1Ac"/>
    <property type="match status" value="1"/>
</dbReference>
<evidence type="ECO:0000256" key="3">
    <source>
        <dbReference type="ARBA" id="ARBA00022723"/>
    </source>
</evidence>
<evidence type="ECO:0000256" key="11">
    <source>
        <dbReference type="SAM" id="MobiDB-lite"/>
    </source>
</evidence>
<name>A0A3D4VBE5_9BACT</name>
<dbReference type="InterPro" id="IPR023406">
    <property type="entry name" value="Topo_IA_AS"/>
</dbReference>
<feature type="site" description="Interaction with DNA" evidence="10">
    <location>
        <position position="232"/>
    </location>
</feature>
<keyword evidence="5" id="KW-0862">Zinc</keyword>
<dbReference type="GO" id="GO:0003677">
    <property type="term" value="F:DNA binding"/>
    <property type="evidence" value="ECO:0007669"/>
    <property type="project" value="UniProtKB-KW"/>
</dbReference>
<evidence type="ECO:0000256" key="1">
    <source>
        <dbReference type="ARBA" id="ARBA00000213"/>
    </source>
</evidence>
<dbReference type="InterPro" id="IPR013825">
    <property type="entry name" value="Topo_IA_cen_sub2"/>
</dbReference>
<dbReference type="PROSITE" id="PS00396">
    <property type="entry name" value="TOPO_IA_1"/>
    <property type="match status" value="1"/>
</dbReference>
<dbReference type="Pfam" id="PF01751">
    <property type="entry name" value="Toprim"/>
    <property type="match status" value="1"/>
</dbReference>
<dbReference type="GO" id="GO:0003917">
    <property type="term" value="F:DNA topoisomerase type I (single strand cut, ATP-independent) activity"/>
    <property type="evidence" value="ECO:0007669"/>
    <property type="project" value="UniProtKB-UniRule"/>
</dbReference>
<dbReference type="PROSITE" id="PS50880">
    <property type="entry name" value="TOPRIM"/>
    <property type="match status" value="1"/>
</dbReference>
<dbReference type="Pfam" id="PF01131">
    <property type="entry name" value="Topoisom_bac"/>
    <property type="match status" value="1"/>
</dbReference>
<keyword evidence="6" id="KW-0460">Magnesium</keyword>
<dbReference type="GO" id="GO:0008270">
    <property type="term" value="F:zinc ion binding"/>
    <property type="evidence" value="ECO:0007669"/>
    <property type="project" value="UniProtKB-KW"/>
</dbReference>
<evidence type="ECO:0000256" key="6">
    <source>
        <dbReference type="ARBA" id="ARBA00022842"/>
    </source>
</evidence>
<comment type="similarity">
    <text evidence="2 10">Belongs to the type IA topoisomerase family.</text>
</comment>
<comment type="catalytic activity">
    <reaction evidence="1 10">
        <text>ATP-independent breakage of single-stranded DNA, followed by passage and rejoining.</text>
        <dbReference type="EC" id="5.6.2.1"/>
    </reaction>
</comment>
<dbReference type="InterPro" id="IPR013824">
    <property type="entry name" value="Topo_IA_cen_sub1"/>
</dbReference>
<evidence type="ECO:0000256" key="5">
    <source>
        <dbReference type="ARBA" id="ARBA00022833"/>
    </source>
</evidence>
<dbReference type="Proteomes" id="UP000264071">
    <property type="component" value="Unassembled WGS sequence"/>
</dbReference>
<keyword evidence="4" id="KW-0863">Zinc-finger</keyword>
<dbReference type="InterPro" id="IPR034149">
    <property type="entry name" value="TOPRIM_TopoI"/>
</dbReference>
<dbReference type="SMART" id="SM00493">
    <property type="entry name" value="TOPRIM"/>
    <property type="match status" value="1"/>
</dbReference>
<evidence type="ECO:0000313" key="14">
    <source>
        <dbReference type="EMBL" id="HCT58440.1"/>
    </source>
</evidence>
<dbReference type="GO" id="GO:0005694">
    <property type="term" value="C:chromosome"/>
    <property type="evidence" value="ECO:0007669"/>
    <property type="project" value="InterPro"/>
</dbReference>
<dbReference type="PROSITE" id="PS52039">
    <property type="entry name" value="TOPO_IA_2"/>
    <property type="match status" value="1"/>
</dbReference>
<protein>
    <recommendedName>
        <fullName evidence="10">DNA topoisomerase 1</fullName>
        <ecNumber evidence="10">5.6.2.1</ecNumber>
    </recommendedName>
    <alternativeName>
        <fullName evidence="10">DNA topoisomerase I</fullName>
    </alternativeName>
</protein>
<evidence type="ECO:0000256" key="9">
    <source>
        <dbReference type="ARBA" id="ARBA00023235"/>
    </source>
</evidence>
<evidence type="ECO:0000256" key="8">
    <source>
        <dbReference type="ARBA" id="ARBA00023125"/>
    </source>
</evidence>
<feature type="site" description="Interaction with DNA" evidence="10">
    <location>
        <position position="112"/>
    </location>
</feature>
<dbReference type="EMBL" id="DPIY01000010">
    <property type="protein sequence ID" value="HCT58440.1"/>
    <property type="molecule type" value="Genomic_DNA"/>
</dbReference>
<dbReference type="InterPro" id="IPR000380">
    <property type="entry name" value="Topo_IA"/>
</dbReference>
<dbReference type="Pfam" id="PF01396">
    <property type="entry name" value="Zn_ribbon_Top1"/>
    <property type="match status" value="3"/>
</dbReference>
<feature type="domain" description="Topo IA-type catalytic" evidence="13">
    <location>
        <begin position="213"/>
        <end position="655"/>
    </location>
</feature>
<dbReference type="HAMAP" id="MF_00952">
    <property type="entry name" value="Topoisom_1_prok"/>
    <property type="match status" value="1"/>
</dbReference>
<feature type="compositionally biased region" description="Low complexity" evidence="11">
    <location>
        <begin position="45"/>
        <end position="56"/>
    </location>
</feature>
<feature type="compositionally biased region" description="Basic and acidic residues" evidence="11">
    <location>
        <begin position="428"/>
        <end position="441"/>
    </location>
</feature>
<dbReference type="SUPFAM" id="SSF57783">
    <property type="entry name" value="Zinc beta-ribbon"/>
    <property type="match status" value="2"/>
</dbReference>
<feature type="region of interest" description="Disordered" evidence="11">
    <location>
        <begin position="418"/>
        <end position="441"/>
    </location>
</feature>
<dbReference type="GO" id="GO:0006265">
    <property type="term" value="P:DNA topological change"/>
    <property type="evidence" value="ECO:0007669"/>
    <property type="project" value="UniProtKB-UniRule"/>
</dbReference>
<dbReference type="NCBIfam" id="TIGR01051">
    <property type="entry name" value="topA_bact"/>
    <property type="match status" value="1"/>
</dbReference>
<dbReference type="SMART" id="SM00436">
    <property type="entry name" value="TOP1Bc"/>
    <property type="match status" value="1"/>
</dbReference>
<dbReference type="PANTHER" id="PTHR42785:SF1">
    <property type="entry name" value="DNA TOPOISOMERASE"/>
    <property type="match status" value="1"/>
</dbReference>
<dbReference type="InterPro" id="IPR013497">
    <property type="entry name" value="Topo_IA_cen"/>
</dbReference>
<dbReference type="Gene3D" id="1.10.460.10">
    <property type="entry name" value="Topoisomerase I, domain 2"/>
    <property type="match status" value="1"/>
</dbReference>
<dbReference type="InterPro" id="IPR003601">
    <property type="entry name" value="Topo_IA_2"/>
</dbReference>
<evidence type="ECO:0000256" key="10">
    <source>
        <dbReference type="HAMAP-Rule" id="MF_00952"/>
    </source>
</evidence>
<organism evidence="14 15">
    <name type="scientific">Gemmatimonas aurantiaca</name>
    <dbReference type="NCBI Taxonomy" id="173480"/>
    <lineage>
        <taxon>Bacteria</taxon>
        <taxon>Pseudomonadati</taxon>
        <taxon>Gemmatimonadota</taxon>
        <taxon>Gemmatimonadia</taxon>
        <taxon>Gemmatimonadales</taxon>
        <taxon>Gemmatimonadaceae</taxon>
        <taxon>Gemmatimonas</taxon>
    </lineage>
</organism>
<accession>A0A3D4VBE5</accession>
<dbReference type="InterPro" id="IPR005733">
    <property type="entry name" value="TopoI_bac-type"/>
</dbReference>